<protein>
    <submittedName>
        <fullName evidence="2">Uncharacterized protein</fullName>
    </submittedName>
</protein>
<keyword evidence="3" id="KW-1185">Reference proteome</keyword>
<gene>
    <name evidence="2" type="ORF">R5R35_014171</name>
</gene>
<dbReference type="Proteomes" id="UP001378592">
    <property type="component" value="Unassembled WGS sequence"/>
</dbReference>
<evidence type="ECO:0000313" key="3">
    <source>
        <dbReference type="Proteomes" id="UP001378592"/>
    </source>
</evidence>
<dbReference type="AlphaFoldDB" id="A0AAN9ZAF0"/>
<accession>A0AAN9ZAF0</accession>
<evidence type="ECO:0000313" key="2">
    <source>
        <dbReference type="EMBL" id="KAK7868842.1"/>
    </source>
</evidence>
<feature type="compositionally biased region" description="Low complexity" evidence="1">
    <location>
        <begin position="14"/>
        <end position="32"/>
    </location>
</feature>
<feature type="region of interest" description="Disordered" evidence="1">
    <location>
        <begin position="73"/>
        <end position="97"/>
    </location>
</feature>
<dbReference type="EMBL" id="JAZDUA010000085">
    <property type="protein sequence ID" value="KAK7868842.1"/>
    <property type="molecule type" value="Genomic_DNA"/>
</dbReference>
<proteinExistence type="predicted"/>
<comment type="caution">
    <text evidence="2">The sequence shown here is derived from an EMBL/GenBank/DDBJ whole genome shotgun (WGS) entry which is preliminary data.</text>
</comment>
<name>A0AAN9ZAF0_9ORTH</name>
<feature type="region of interest" description="Disordered" evidence="1">
    <location>
        <begin position="1"/>
        <end position="52"/>
    </location>
</feature>
<evidence type="ECO:0000256" key="1">
    <source>
        <dbReference type="SAM" id="MobiDB-lite"/>
    </source>
</evidence>
<organism evidence="2 3">
    <name type="scientific">Gryllus longicercus</name>
    <dbReference type="NCBI Taxonomy" id="2509291"/>
    <lineage>
        <taxon>Eukaryota</taxon>
        <taxon>Metazoa</taxon>
        <taxon>Ecdysozoa</taxon>
        <taxon>Arthropoda</taxon>
        <taxon>Hexapoda</taxon>
        <taxon>Insecta</taxon>
        <taxon>Pterygota</taxon>
        <taxon>Neoptera</taxon>
        <taxon>Polyneoptera</taxon>
        <taxon>Orthoptera</taxon>
        <taxon>Ensifera</taxon>
        <taxon>Gryllidea</taxon>
        <taxon>Grylloidea</taxon>
        <taxon>Gryllidae</taxon>
        <taxon>Gryllinae</taxon>
        <taxon>Gryllus</taxon>
    </lineage>
</organism>
<sequence>MRSGGGAHDRARACAEGAGAARAPPSASPPVSVERRTGRPLLSRRRDPRPPSLALAFGVTVARWLLPERLRAPPGPAAAATPTRGGGTGGGAVATPEPSLLRSLRRRSLRARRAKSLLLPAQTQEKRKSGESSAKSCFTALSFTCQCDEDVSFARVALLVASCHPREVNRRVTADDHEMTYDLLVGERVMSSGTAIRTVFSNYVG</sequence>
<reference evidence="2 3" key="1">
    <citation type="submission" date="2024-03" db="EMBL/GenBank/DDBJ databases">
        <title>The genome assembly and annotation of the cricket Gryllus longicercus Weissman &amp; Gray.</title>
        <authorList>
            <person name="Szrajer S."/>
            <person name="Gray D."/>
            <person name="Ylla G."/>
        </authorList>
    </citation>
    <scope>NUCLEOTIDE SEQUENCE [LARGE SCALE GENOMIC DNA]</scope>
    <source>
        <strain evidence="2">DAG 2021-001</strain>
        <tissue evidence="2">Whole body minus gut</tissue>
    </source>
</reference>